<feature type="compositionally biased region" description="Low complexity" evidence="1">
    <location>
        <begin position="259"/>
        <end position="287"/>
    </location>
</feature>
<dbReference type="HOGENOM" id="CLU_019479_1_0_1"/>
<evidence type="ECO:0000256" key="1">
    <source>
        <dbReference type="SAM" id="MobiDB-lite"/>
    </source>
</evidence>
<dbReference type="Proteomes" id="UP000008062">
    <property type="component" value="Chromosome 4"/>
</dbReference>
<feature type="compositionally biased region" description="Basic and acidic residues" evidence="1">
    <location>
        <begin position="721"/>
        <end position="754"/>
    </location>
</feature>
<feature type="region of interest" description="Disordered" evidence="1">
    <location>
        <begin position="212"/>
        <end position="317"/>
    </location>
</feature>
<sequence>MHVRLLHHGLWAAWTLERGSPFRDTPRPMDHVSLDHPTELRRTQGDMPRDNTASRKASLDVRQEIIVGEERPGSRGHCGSSEPPGKEHSLDKKSPMTRETHDSHFNTKQCFTDECNRTQLVHARRDAPPDLVIPLHRQHHHLPPRHRTIPAPPSTPSIGVLPATTPPSSNALSRAKTSSVHRVAIELRAPEQLRRVTLSYDLFDSTMADEDTTAAAPVDAPAPAETSTEPETTEATTTNGDAAASKEQETVATGHEATSDPATDAPAADEAGIASAEPTPASTPASGSKDKKRKSTGGGVPEHKGKKLNKKKSMPDLNLNCKPGEHYWARLKGYSPWPAIICDESMLPEALLASRPVSTARPDGSIREDFEEGGKSVRERTFPIMFLSTNEFQWMNNTFLKPLNPEDCKNPKGRMTKALLDAYRIASEDHELDYFKGILKQWQEEEIAARNAEAAYEAERLREEAEAAAAPKESGEDVKPKKKVARKSKGADEDVEMEDADAAPKSSKKRKKAEESDPDAPKAKKTPKVMKLNAPKTPSEASAKKSSKPKKKVVTAPKAEPEDESKPQLTEEEKLAQREKAVLYLRHRLQKGFLSREQAPKESEMGAMDEFFTQLEGYDSLEPPIIRTTKIHKVLKAIVKLATVPKDEEYNFKKRSLALLDIWNKRMESEGGASAPDAAEAKSEAPEEKSAPAEEKAAEEKAPETNGTKDVEAAVPEAQDTEMKDAGETKEGAEDKADDAAEKTEEKLEGKTDTVDDLPTRPAENVAELAEAAKDDADEAAIETATEGETAAA</sequence>
<feature type="compositionally biased region" description="Low complexity" evidence="1">
    <location>
        <begin position="213"/>
        <end position="238"/>
    </location>
</feature>
<feature type="region of interest" description="Disordered" evidence="1">
    <location>
        <begin position="466"/>
        <end position="574"/>
    </location>
</feature>
<dbReference type="OrthoDB" id="62853at2759"/>
<evidence type="ECO:0000259" key="2">
    <source>
        <dbReference type="PROSITE" id="PS50812"/>
    </source>
</evidence>
<dbReference type="eggNOG" id="ENOG502S12V">
    <property type="taxonomic scope" value="Eukaryota"/>
</dbReference>
<dbReference type="SUPFAM" id="SSF63748">
    <property type="entry name" value="Tudor/PWWP/MBT"/>
    <property type="match status" value="1"/>
</dbReference>
<dbReference type="Gene3D" id="2.30.30.140">
    <property type="match status" value="1"/>
</dbReference>
<dbReference type="GeneID" id="13399716"/>
<proteinExistence type="predicted"/>
<feature type="compositionally biased region" description="Basic and acidic residues" evidence="1">
    <location>
        <begin position="564"/>
        <end position="574"/>
    </location>
</feature>
<dbReference type="Pfam" id="PF00855">
    <property type="entry name" value="PWWP"/>
    <property type="match status" value="1"/>
</dbReference>
<feature type="compositionally biased region" description="Low complexity" evidence="1">
    <location>
        <begin position="782"/>
        <end position="793"/>
    </location>
</feature>
<protein>
    <recommendedName>
        <fullName evidence="2">PWWP domain-containing protein</fullName>
    </recommendedName>
</protein>
<feature type="compositionally biased region" description="Basic and acidic residues" evidence="1">
    <location>
        <begin position="20"/>
        <end position="73"/>
    </location>
</feature>
<dbReference type="STRING" id="336722.F9X9S8"/>
<dbReference type="SMART" id="SM00293">
    <property type="entry name" value="PWWP"/>
    <property type="match status" value="1"/>
</dbReference>
<reference evidence="3 4" key="1">
    <citation type="journal article" date="2011" name="PLoS Genet.">
        <title>Finished genome of the fungal wheat pathogen Mycosphaerella graminicola reveals dispensome structure, chromosome plasticity, and stealth pathogenesis.</title>
        <authorList>
            <person name="Goodwin S.B."/>
            <person name="Ben M'barek S."/>
            <person name="Dhillon B."/>
            <person name="Wittenberg A.H.J."/>
            <person name="Crane C.F."/>
            <person name="Hane J.K."/>
            <person name="Foster A.J."/>
            <person name="Van der Lee T.A.J."/>
            <person name="Grimwood J."/>
            <person name="Aerts A."/>
            <person name="Antoniw J."/>
            <person name="Bailey A."/>
            <person name="Bluhm B."/>
            <person name="Bowler J."/>
            <person name="Bristow J."/>
            <person name="van der Burgt A."/>
            <person name="Canto-Canche B."/>
            <person name="Churchill A.C.L."/>
            <person name="Conde-Ferraez L."/>
            <person name="Cools H.J."/>
            <person name="Coutinho P.M."/>
            <person name="Csukai M."/>
            <person name="Dehal P."/>
            <person name="De Wit P."/>
            <person name="Donzelli B."/>
            <person name="van de Geest H.C."/>
            <person name="van Ham R.C.H.J."/>
            <person name="Hammond-Kosack K.E."/>
            <person name="Henrissat B."/>
            <person name="Kilian A."/>
            <person name="Kobayashi A.K."/>
            <person name="Koopmann E."/>
            <person name="Kourmpetis Y."/>
            <person name="Kuzniar A."/>
            <person name="Lindquist E."/>
            <person name="Lombard V."/>
            <person name="Maliepaard C."/>
            <person name="Martins N."/>
            <person name="Mehrabi R."/>
            <person name="Nap J.P.H."/>
            <person name="Ponomarenko A."/>
            <person name="Rudd J.J."/>
            <person name="Salamov A."/>
            <person name="Schmutz J."/>
            <person name="Schouten H.J."/>
            <person name="Shapiro H."/>
            <person name="Stergiopoulos I."/>
            <person name="Torriani S.F.F."/>
            <person name="Tu H."/>
            <person name="de Vries R.P."/>
            <person name="Waalwijk C."/>
            <person name="Ware S.B."/>
            <person name="Wiebenga A."/>
            <person name="Zwiers L.-H."/>
            <person name="Oliver R.P."/>
            <person name="Grigoriev I.V."/>
            <person name="Kema G.H.J."/>
        </authorList>
    </citation>
    <scope>NUCLEOTIDE SEQUENCE [LARGE SCALE GENOMIC DNA]</scope>
    <source>
        <strain evidence="4">CBS 115943 / IPO323</strain>
    </source>
</reference>
<organism evidence="3 4">
    <name type="scientific">Zymoseptoria tritici (strain CBS 115943 / IPO323)</name>
    <name type="common">Speckled leaf blotch fungus</name>
    <name type="synonym">Septoria tritici</name>
    <dbReference type="NCBI Taxonomy" id="336722"/>
    <lineage>
        <taxon>Eukaryota</taxon>
        <taxon>Fungi</taxon>
        <taxon>Dikarya</taxon>
        <taxon>Ascomycota</taxon>
        <taxon>Pezizomycotina</taxon>
        <taxon>Dothideomycetes</taxon>
        <taxon>Dothideomycetidae</taxon>
        <taxon>Mycosphaerellales</taxon>
        <taxon>Mycosphaerellaceae</taxon>
        <taxon>Zymoseptoria</taxon>
    </lineage>
</organism>
<feature type="compositionally biased region" description="Basic and acidic residues" evidence="1">
    <location>
        <begin position="512"/>
        <end position="522"/>
    </location>
</feature>
<dbReference type="PROSITE" id="PS50812">
    <property type="entry name" value="PWWP"/>
    <property type="match status" value="1"/>
</dbReference>
<feature type="domain" description="PWWP" evidence="2">
    <location>
        <begin position="323"/>
        <end position="406"/>
    </location>
</feature>
<dbReference type="EMBL" id="CM001199">
    <property type="protein sequence ID" value="EGP88154.1"/>
    <property type="molecule type" value="Genomic_DNA"/>
</dbReference>
<feature type="compositionally biased region" description="Basic and acidic residues" evidence="1">
    <location>
        <begin position="679"/>
        <end position="712"/>
    </location>
</feature>
<dbReference type="RefSeq" id="XP_003853178.1">
    <property type="nucleotide sequence ID" value="XM_003853130.1"/>
</dbReference>
<dbReference type="AlphaFoldDB" id="F9X9S8"/>
<gene>
    <name evidence="3" type="ORF">MYCGRDRAFT_109316</name>
</gene>
<evidence type="ECO:0000313" key="3">
    <source>
        <dbReference type="EMBL" id="EGP88154.1"/>
    </source>
</evidence>
<accession>F9X9S8</accession>
<evidence type="ECO:0000313" key="4">
    <source>
        <dbReference type="Proteomes" id="UP000008062"/>
    </source>
</evidence>
<name>F9X9S8_ZYMTI</name>
<dbReference type="KEGG" id="ztr:MYCGRDRAFT_109316"/>
<dbReference type="InterPro" id="IPR000313">
    <property type="entry name" value="PWWP_dom"/>
</dbReference>
<feature type="compositionally biased region" description="Basic and acidic residues" evidence="1">
    <location>
        <begin position="84"/>
        <end position="105"/>
    </location>
</feature>
<dbReference type="OMA" id="WPVIVCD"/>
<feature type="region of interest" description="Disordered" evidence="1">
    <location>
        <begin position="19"/>
        <end position="105"/>
    </location>
</feature>
<keyword evidence="4" id="KW-1185">Reference proteome</keyword>
<dbReference type="InParanoid" id="F9X9S8"/>
<feature type="region of interest" description="Disordered" evidence="1">
    <location>
        <begin position="669"/>
        <end position="793"/>
    </location>
</feature>